<keyword evidence="4" id="KW-1185">Reference proteome</keyword>
<dbReference type="Proteomes" id="UP001500058">
    <property type="component" value="Unassembled WGS sequence"/>
</dbReference>
<comment type="caution">
    <text evidence="3">The sequence shown here is derived from an EMBL/GenBank/DDBJ whole genome shotgun (WGS) entry which is preliminary data.</text>
</comment>
<organism evidence="3 4">
    <name type="scientific">Streptomyces glaucosporus</name>
    <dbReference type="NCBI Taxonomy" id="284044"/>
    <lineage>
        <taxon>Bacteria</taxon>
        <taxon>Bacillati</taxon>
        <taxon>Actinomycetota</taxon>
        <taxon>Actinomycetes</taxon>
        <taxon>Kitasatosporales</taxon>
        <taxon>Streptomycetaceae</taxon>
        <taxon>Streptomyces</taxon>
    </lineage>
</organism>
<gene>
    <name evidence="3" type="ORF">GCM10010420_35330</name>
</gene>
<dbReference type="Gene3D" id="3.40.50.720">
    <property type="entry name" value="NAD(P)-binding Rossmann-like Domain"/>
    <property type="match status" value="1"/>
</dbReference>
<evidence type="ECO:0000313" key="3">
    <source>
        <dbReference type="EMBL" id="GAA2404667.1"/>
    </source>
</evidence>
<keyword evidence="2" id="KW-0560">Oxidoreductase</keyword>
<evidence type="ECO:0000256" key="1">
    <source>
        <dbReference type="ARBA" id="ARBA00006484"/>
    </source>
</evidence>
<dbReference type="PANTHER" id="PTHR48107">
    <property type="entry name" value="NADPH-DEPENDENT ALDEHYDE REDUCTASE-LIKE PROTEIN, CHLOROPLASTIC-RELATED"/>
    <property type="match status" value="1"/>
</dbReference>
<dbReference type="InterPro" id="IPR036291">
    <property type="entry name" value="NAD(P)-bd_dom_sf"/>
</dbReference>
<accession>A0ABN3IGZ9</accession>
<evidence type="ECO:0000256" key="2">
    <source>
        <dbReference type="ARBA" id="ARBA00023002"/>
    </source>
</evidence>
<dbReference type="Pfam" id="PF00106">
    <property type="entry name" value="adh_short"/>
    <property type="match status" value="1"/>
</dbReference>
<dbReference type="InterPro" id="IPR002347">
    <property type="entry name" value="SDR_fam"/>
</dbReference>
<protein>
    <submittedName>
        <fullName evidence="3">Uncharacterized protein</fullName>
    </submittedName>
</protein>
<dbReference type="SUPFAM" id="SSF51735">
    <property type="entry name" value="NAD(P)-binding Rossmann-fold domains"/>
    <property type="match status" value="1"/>
</dbReference>
<dbReference type="EMBL" id="BAAATJ010000016">
    <property type="protein sequence ID" value="GAA2404667.1"/>
    <property type="molecule type" value="Genomic_DNA"/>
</dbReference>
<dbReference type="PANTHER" id="PTHR48107:SF7">
    <property type="entry name" value="RE15974P"/>
    <property type="match status" value="1"/>
</dbReference>
<evidence type="ECO:0000313" key="4">
    <source>
        <dbReference type="Proteomes" id="UP001500058"/>
    </source>
</evidence>
<proteinExistence type="inferred from homology"/>
<dbReference type="PRINTS" id="PR00081">
    <property type="entry name" value="GDHRDH"/>
</dbReference>
<name>A0ABN3IGZ9_9ACTN</name>
<comment type="similarity">
    <text evidence="1">Belongs to the short-chain dehydrogenases/reductases (SDR) family.</text>
</comment>
<reference evidence="3 4" key="1">
    <citation type="journal article" date="2019" name="Int. J. Syst. Evol. Microbiol.">
        <title>The Global Catalogue of Microorganisms (GCM) 10K type strain sequencing project: providing services to taxonomists for standard genome sequencing and annotation.</title>
        <authorList>
            <consortium name="The Broad Institute Genomics Platform"/>
            <consortium name="The Broad Institute Genome Sequencing Center for Infectious Disease"/>
            <person name="Wu L."/>
            <person name="Ma J."/>
        </authorList>
    </citation>
    <scope>NUCLEOTIDE SEQUENCE [LARGE SCALE GENOMIC DNA]</scope>
    <source>
        <strain evidence="3 4">JCM 6921</strain>
    </source>
</reference>
<sequence length="172" mass="17241">MTETVPAPEAVPVIDPGLTGRIVLVTGAAAGIGAATARAFAAQGARVAVHHLPAQGPPPPGVRWEHSAPAAETAGALTAGLGGAIAVAADPAGPDAARRLFDEVEERPGPVDVPVNNAAHCESPDTLTELTAGGLERHHRVNAVAPALLTAELARRARGRTGPAGAARSRAW</sequence>